<dbReference type="Proteomes" id="UP000561066">
    <property type="component" value="Unassembled WGS sequence"/>
</dbReference>
<dbReference type="Gene3D" id="2.60.120.10">
    <property type="entry name" value="Jelly Rolls"/>
    <property type="match status" value="1"/>
</dbReference>
<organism evidence="3 4">
    <name type="scientific">Gluconacetobacter johannae</name>
    <dbReference type="NCBI Taxonomy" id="112140"/>
    <lineage>
        <taxon>Bacteria</taxon>
        <taxon>Pseudomonadati</taxon>
        <taxon>Pseudomonadota</taxon>
        <taxon>Alphaproteobacteria</taxon>
        <taxon>Acetobacterales</taxon>
        <taxon>Acetobacteraceae</taxon>
        <taxon>Gluconacetobacter</taxon>
    </lineage>
</organism>
<name>A0A7W4J8G8_9PROT</name>
<evidence type="ECO:0000259" key="2">
    <source>
        <dbReference type="Pfam" id="PF07883"/>
    </source>
</evidence>
<keyword evidence="1" id="KW-0732">Signal</keyword>
<proteinExistence type="predicted"/>
<accession>A0A7W4J8G8</accession>
<feature type="signal peptide" evidence="1">
    <location>
        <begin position="1"/>
        <end position="21"/>
    </location>
</feature>
<dbReference type="InterPro" id="IPR013096">
    <property type="entry name" value="Cupin_2"/>
</dbReference>
<dbReference type="InterPro" id="IPR011051">
    <property type="entry name" value="RmlC_Cupin_sf"/>
</dbReference>
<evidence type="ECO:0000313" key="4">
    <source>
        <dbReference type="Proteomes" id="UP000561066"/>
    </source>
</evidence>
<sequence length="150" mass="16094">MRLLPTLIATVLLSSPVLAHAAGPESQTASGHADILVKSDHSWNGVAYQHYPTTPPQLTVLRLTIPPHTALPWHVHPSPNAGYVLAGQLTIQDRATGKQQTFHTGEAFTESVNDPHRGVSGDEQTVVILTYSGTKGMPTSVPLKGEKSEY</sequence>
<keyword evidence="4" id="KW-1185">Reference proteome</keyword>
<dbReference type="AlphaFoldDB" id="A0A7W4J8G8"/>
<dbReference type="SUPFAM" id="SSF51182">
    <property type="entry name" value="RmlC-like cupins"/>
    <property type="match status" value="1"/>
</dbReference>
<dbReference type="RefSeq" id="WP_182943875.1">
    <property type="nucleotide sequence ID" value="NZ_JABEQH010000014.1"/>
</dbReference>
<protein>
    <submittedName>
        <fullName evidence="3">Cupin domain-containing protein</fullName>
    </submittedName>
</protein>
<feature type="chain" id="PRO_5031468402" evidence="1">
    <location>
        <begin position="22"/>
        <end position="150"/>
    </location>
</feature>
<evidence type="ECO:0000256" key="1">
    <source>
        <dbReference type="SAM" id="SignalP"/>
    </source>
</evidence>
<dbReference type="CDD" id="cd02236">
    <property type="entry name" value="cupin_CV2614-like"/>
    <property type="match status" value="1"/>
</dbReference>
<feature type="domain" description="Cupin type-2" evidence="2">
    <location>
        <begin position="63"/>
        <end position="129"/>
    </location>
</feature>
<reference evidence="3 4" key="1">
    <citation type="submission" date="2020-04" db="EMBL/GenBank/DDBJ databases">
        <title>Description of novel Gluconacetobacter.</title>
        <authorList>
            <person name="Sombolestani A."/>
        </authorList>
    </citation>
    <scope>NUCLEOTIDE SEQUENCE [LARGE SCALE GENOMIC DNA]</scope>
    <source>
        <strain evidence="3 4">LMG 21312</strain>
    </source>
</reference>
<dbReference type="EMBL" id="JABEQH010000014">
    <property type="protein sequence ID" value="MBB2176526.1"/>
    <property type="molecule type" value="Genomic_DNA"/>
</dbReference>
<dbReference type="InterPro" id="IPR014710">
    <property type="entry name" value="RmlC-like_jellyroll"/>
</dbReference>
<evidence type="ECO:0000313" key="3">
    <source>
        <dbReference type="EMBL" id="MBB2176526.1"/>
    </source>
</evidence>
<gene>
    <name evidence="3" type="ORF">HLH21_11390</name>
</gene>
<dbReference type="Pfam" id="PF07883">
    <property type="entry name" value="Cupin_2"/>
    <property type="match status" value="1"/>
</dbReference>
<comment type="caution">
    <text evidence="3">The sequence shown here is derived from an EMBL/GenBank/DDBJ whole genome shotgun (WGS) entry which is preliminary data.</text>
</comment>